<reference evidence="3" key="1">
    <citation type="submission" date="2022-10" db="EMBL/GenBank/DDBJ databases">
        <title>Tapping the CABI collections for fungal endophytes: first genome assemblies for Collariella, Neodidymelliopsis, Ascochyta clinopodiicola, Didymella pomorum, Didymosphaeria variabile, Neocosmospora piperis and Neocucurbitaria cava.</title>
        <authorList>
            <person name="Hill R."/>
        </authorList>
    </citation>
    <scope>NUCLEOTIDE SEQUENCE</scope>
    <source>
        <strain evidence="3">IMI 356814</strain>
    </source>
</reference>
<keyword evidence="4" id="KW-1185">Reference proteome</keyword>
<gene>
    <name evidence="3" type="ORF">N0V83_007777</name>
</gene>
<dbReference type="PROSITE" id="PS50181">
    <property type="entry name" value="FBOX"/>
    <property type="match status" value="1"/>
</dbReference>
<feature type="compositionally biased region" description="Low complexity" evidence="1">
    <location>
        <begin position="138"/>
        <end position="153"/>
    </location>
</feature>
<accession>A0A9W8Y3C9</accession>
<proteinExistence type="predicted"/>
<organism evidence="3 4">
    <name type="scientific">Neocucurbitaria cava</name>
    <dbReference type="NCBI Taxonomy" id="798079"/>
    <lineage>
        <taxon>Eukaryota</taxon>
        <taxon>Fungi</taxon>
        <taxon>Dikarya</taxon>
        <taxon>Ascomycota</taxon>
        <taxon>Pezizomycotina</taxon>
        <taxon>Dothideomycetes</taxon>
        <taxon>Pleosporomycetidae</taxon>
        <taxon>Pleosporales</taxon>
        <taxon>Pleosporineae</taxon>
        <taxon>Cucurbitariaceae</taxon>
        <taxon>Neocucurbitaria</taxon>
    </lineage>
</organism>
<feature type="compositionally biased region" description="Acidic residues" evidence="1">
    <location>
        <begin position="83"/>
        <end position="96"/>
    </location>
</feature>
<dbReference type="Proteomes" id="UP001140560">
    <property type="component" value="Unassembled WGS sequence"/>
</dbReference>
<dbReference type="AlphaFoldDB" id="A0A9W8Y3C9"/>
<dbReference type="InterPro" id="IPR001810">
    <property type="entry name" value="F-box_dom"/>
</dbReference>
<dbReference type="Gene3D" id="1.20.1280.50">
    <property type="match status" value="1"/>
</dbReference>
<dbReference type="EMBL" id="JAPEUY010000014">
    <property type="protein sequence ID" value="KAJ4366142.1"/>
    <property type="molecule type" value="Genomic_DNA"/>
</dbReference>
<comment type="caution">
    <text evidence="3">The sequence shown here is derived from an EMBL/GenBank/DDBJ whole genome shotgun (WGS) entry which is preliminary data.</text>
</comment>
<dbReference type="SUPFAM" id="SSF81383">
    <property type="entry name" value="F-box domain"/>
    <property type="match status" value="1"/>
</dbReference>
<sequence>MGSFDCYCTLCRGPLNGYVIRFGSRKKTAIIKRREQVQLEKRKLAGEVIEQRKATGGAPPKEATGGVAPSKTTGGVIEKDTGETMDEEDNKGDEDGDVKMENAHTDEEDGSKDEDNDEDKVGSLEDEEEDDDEEDSTYEFSSASSESDGTASFNSADSDLHAGDIQDVPVPPPSPNRRDPDNWSQFSDLSIYEDFNPYSDRDETESMYSYYEKHTYDPEILRPEDVKWTDRCRCLAFNPSAPGVTKAFVSGRGRYDDYGSFRIKEMGHDRNDTHQEDHICYHSYNGDEERAFPFHEACFQILMRSMGCKSVKEVDKDALLEVFAVFADDGYSRHLNVNYGMVQKPEQFWECYSGEEWAVCDPGLKFELEETIRTMLPASIFDQVETPDLSRKVRSDPLTVLPYDLLLDIFDYLPSKNILSLMAASWHVSSSTRDAAFWKRFLKKRITSWLWELDTIVNGPLALDKPNYKRLFVWLEKLTRPEFGMSGPFMGLANRRRIWDACQVIAPVYRARTKPEERREATDEEATAILNSADSLHMPLTLYPQPHNARTISAQFIHSWNEISGYSCDLNTYWNENGALVGIAVTFGGSERVFGTTEGSKGEPLHINDRDWINEIRTYIYNIDMFDETQDRSAYSSALQLKATQEAHIHGLTVYLKSGISKELRRGGQNVRPFIVLDHLQLIGLTGQVAPNGVISRLGLLQAPRPGDEPATRPQYTSAQQLLWLASLVPRPFSHEDGRRSYPPIWAHSSYKITPFTSDDFEYSYIPSDLLAHQPLIWAERPHGYKYLKRISCFTVVGGRITSGDGRAWDVPDIIGLVPSMGPDVPLPTYVGSGGPVPSQSTAWKEAQTPRKTDILNPSDLKDWQANAPFAENFMSHFDIDGAGGEVVSEVCVADGCRALKLVTNRGREVHWGEPHRQHWRSQTAGEGEVIVGLTCCFGSLSGWSWGAKMYSHWKLSNVGVITAKVDG</sequence>
<evidence type="ECO:0000313" key="4">
    <source>
        <dbReference type="Proteomes" id="UP001140560"/>
    </source>
</evidence>
<protein>
    <recommendedName>
        <fullName evidence="2">F-box domain-containing protein</fullName>
    </recommendedName>
</protein>
<dbReference type="Pfam" id="PF12937">
    <property type="entry name" value="F-box-like"/>
    <property type="match status" value="1"/>
</dbReference>
<feature type="compositionally biased region" description="Acidic residues" evidence="1">
    <location>
        <begin position="106"/>
        <end position="137"/>
    </location>
</feature>
<feature type="region of interest" description="Disordered" evidence="1">
    <location>
        <begin position="50"/>
        <end position="188"/>
    </location>
</feature>
<dbReference type="InterPro" id="IPR036047">
    <property type="entry name" value="F-box-like_dom_sf"/>
</dbReference>
<name>A0A9W8Y3C9_9PLEO</name>
<evidence type="ECO:0000313" key="3">
    <source>
        <dbReference type="EMBL" id="KAJ4366142.1"/>
    </source>
</evidence>
<evidence type="ECO:0000256" key="1">
    <source>
        <dbReference type="SAM" id="MobiDB-lite"/>
    </source>
</evidence>
<dbReference type="OrthoDB" id="9984533at2759"/>
<evidence type="ECO:0000259" key="2">
    <source>
        <dbReference type="PROSITE" id="PS50181"/>
    </source>
</evidence>
<feature type="domain" description="F-box" evidence="2">
    <location>
        <begin position="395"/>
        <end position="441"/>
    </location>
</feature>